<keyword evidence="4" id="KW-0949">S-adenosyl-L-methionine</keyword>
<feature type="domain" description="MTTase N-terminal" evidence="11">
    <location>
        <begin position="98"/>
        <end position="214"/>
    </location>
</feature>
<dbReference type="Gene3D" id="3.40.50.12160">
    <property type="entry name" value="Methylthiotransferase, N-terminal domain"/>
    <property type="match status" value="1"/>
</dbReference>
<protein>
    <recommendedName>
        <fullName evidence="9">CDK5RAP1-like protein</fullName>
    </recommendedName>
</protein>
<dbReference type="GO" id="GO:0035597">
    <property type="term" value="F:tRNA-2-methylthio-N(6)-dimethylallyladenosine(37) synthase activity"/>
    <property type="evidence" value="ECO:0007669"/>
    <property type="project" value="TreeGrafter"/>
</dbReference>
<comment type="function">
    <text evidence="8">Potential regulator of CDK5 activity.</text>
</comment>
<dbReference type="PANTHER" id="PTHR43020">
    <property type="entry name" value="CDK5 REGULATORY SUBUNIT-ASSOCIATED PROTEIN 1"/>
    <property type="match status" value="1"/>
</dbReference>
<evidence type="ECO:0000313" key="14">
    <source>
        <dbReference type="Proteomes" id="UP000728032"/>
    </source>
</evidence>
<evidence type="ECO:0000256" key="6">
    <source>
        <dbReference type="ARBA" id="ARBA00023004"/>
    </source>
</evidence>
<dbReference type="InterPro" id="IPR005839">
    <property type="entry name" value="Methylthiotransferase"/>
</dbReference>
<evidence type="ECO:0000256" key="5">
    <source>
        <dbReference type="ARBA" id="ARBA00022723"/>
    </source>
</evidence>
<comment type="cofactor">
    <cofactor evidence="1">
        <name>[4Fe-4S] cluster</name>
        <dbReference type="ChEBI" id="CHEBI:49883"/>
    </cofactor>
</comment>
<evidence type="ECO:0000259" key="11">
    <source>
        <dbReference type="PROSITE" id="PS51449"/>
    </source>
</evidence>
<dbReference type="NCBIfam" id="TIGR00089">
    <property type="entry name" value="MiaB/RimO family radical SAM methylthiotransferase"/>
    <property type="match status" value="1"/>
</dbReference>
<evidence type="ECO:0000256" key="8">
    <source>
        <dbReference type="ARBA" id="ARBA00053923"/>
    </source>
</evidence>
<dbReference type="PROSITE" id="PS01278">
    <property type="entry name" value="MTTASE_RADICAL"/>
    <property type="match status" value="1"/>
</dbReference>
<keyword evidence="14" id="KW-1185">Reference proteome</keyword>
<dbReference type="FunFam" id="3.80.30.20:FF:000003">
    <property type="entry name" value="CDK5 regulatory subunit-associated protein 1"/>
    <property type="match status" value="1"/>
</dbReference>
<dbReference type="InterPro" id="IPR013848">
    <property type="entry name" value="Methylthiotransferase_N"/>
</dbReference>
<dbReference type="PROSITE" id="PS50926">
    <property type="entry name" value="TRAM"/>
    <property type="match status" value="1"/>
</dbReference>
<dbReference type="PANTHER" id="PTHR43020:SF2">
    <property type="entry name" value="MITOCHONDRIAL TRNA METHYLTHIOTRANSFERASE CDK5RAP1"/>
    <property type="match status" value="1"/>
</dbReference>
<dbReference type="GO" id="GO:0046872">
    <property type="term" value="F:metal ion binding"/>
    <property type="evidence" value="ECO:0007669"/>
    <property type="project" value="UniProtKB-KW"/>
</dbReference>
<keyword evidence="3" id="KW-0004">4Fe-4S</keyword>
<keyword evidence="5" id="KW-0479">Metal-binding</keyword>
<dbReference type="Proteomes" id="UP000728032">
    <property type="component" value="Unassembled WGS sequence"/>
</dbReference>
<sequence>MYRRCHLLRQLVVTHRHHLQVCPLVSHLSTRLSSATASSTAATQIKTIDSRFPKSGPDLQHFIRQSQESDPIRSEPFVVSRSSPIPYIDEHVLDGQGAKVFIRTYGCQMNVNDTQIATTILKNSGYDIVDDINKASIVMLMTCAIRENAESKVWAKLKELSQLKSSGRIRQIGLLGCVAERLKSSVLQKQPSIDVIAGPDSYRDLPKLLAINRSSAQNAVNVLLSLDETYSDIQPSVQRSAVTAFVSIMRGCDNMCSYCIVPFTRGRERSRSLESIVSEVKQLSELGVKEVTLLGQNVNSYRDKSAESTSSDTTGTGISLVPGFKTIYKRRSGGLTFDVLLDAVASVDPNLRIRFTSPHPKDFDERALRVIQKHPNIANCIHLPVQSGSNSVLTRMRRGYTREAYLSLVDRIRDIIPNCALSSDFICGFCGETDDEHQETVDIVRRVGYQSAYTFAYSMRAKTHAFHTLTDDVPQEVKVQRLNELNALYREIAFDMNRRSVGERQLILVEDVSKKSDEEYYGRNEANLKVIVPKVDIPVGDSGVMKSIAPGDYVLAEITDCSSITLMGRPVCHQMLANYH</sequence>
<evidence type="ECO:0000256" key="1">
    <source>
        <dbReference type="ARBA" id="ARBA00001966"/>
    </source>
</evidence>
<dbReference type="SFLD" id="SFLDG01082">
    <property type="entry name" value="B12-binding_domain_containing"/>
    <property type="match status" value="1"/>
</dbReference>
<accession>A0A7R9LR46</accession>
<dbReference type="SFLD" id="SFLDS00029">
    <property type="entry name" value="Radical_SAM"/>
    <property type="match status" value="1"/>
</dbReference>
<dbReference type="GO" id="GO:0060255">
    <property type="term" value="P:regulation of macromolecule metabolic process"/>
    <property type="evidence" value="ECO:0007669"/>
    <property type="project" value="UniProtKB-ARBA"/>
</dbReference>
<dbReference type="FunFam" id="3.40.50.12160:FF:000003">
    <property type="entry name" value="CDK5 regulatory subunit-associated protein 1"/>
    <property type="match status" value="1"/>
</dbReference>
<feature type="domain" description="Radical SAM core" evidence="12">
    <location>
        <begin position="238"/>
        <end position="495"/>
    </location>
</feature>
<comment type="similarity">
    <text evidence="2">Belongs to the methylthiotransferase family. MiaB subfamily.</text>
</comment>
<reference evidence="13" key="1">
    <citation type="submission" date="2020-11" db="EMBL/GenBank/DDBJ databases">
        <authorList>
            <person name="Tran Van P."/>
        </authorList>
    </citation>
    <scope>NUCLEOTIDE SEQUENCE</scope>
</reference>
<keyword evidence="6" id="KW-0408">Iron</keyword>
<proteinExistence type="inferred from homology"/>
<dbReference type="Gene3D" id="3.80.30.20">
    <property type="entry name" value="tm_1862 like domain"/>
    <property type="match status" value="1"/>
</dbReference>
<dbReference type="InterPro" id="IPR006638">
    <property type="entry name" value="Elp3/MiaA/NifB-like_rSAM"/>
</dbReference>
<dbReference type="Pfam" id="PF04055">
    <property type="entry name" value="Radical_SAM"/>
    <property type="match status" value="1"/>
</dbReference>
<keyword evidence="7" id="KW-0411">Iron-sulfur</keyword>
<evidence type="ECO:0000259" key="10">
    <source>
        <dbReference type="PROSITE" id="PS50926"/>
    </source>
</evidence>
<evidence type="ECO:0000259" key="12">
    <source>
        <dbReference type="PROSITE" id="PS51918"/>
    </source>
</evidence>
<dbReference type="SMART" id="SM00729">
    <property type="entry name" value="Elp3"/>
    <property type="match status" value="1"/>
</dbReference>
<dbReference type="GO" id="GO:0005739">
    <property type="term" value="C:mitochondrion"/>
    <property type="evidence" value="ECO:0007669"/>
    <property type="project" value="TreeGrafter"/>
</dbReference>
<dbReference type="GO" id="GO:0051539">
    <property type="term" value="F:4 iron, 4 sulfur cluster binding"/>
    <property type="evidence" value="ECO:0007669"/>
    <property type="project" value="UniProtKB-KW"/>
</dbReference>
<dbReference type="AlphaFoldDB" id="A0A7R9LR46"/>
<dbReference type="InterPro" id="IPR020612">
    <property type="entry name" value="Methylthiotransferase_CS"/>
</dbReference>
<dbReference type="EMBL" id="CAJPVJ010002330">
    <property type="protein sequence ID" value="CAG2166141.1"/>
    <property type="molecule type" value="Genomic_DNA"/>
</dbReference>
<dbReference type="InterPro" id="IPR006463">
    <property type="entry name" value="MiaB_methiolase"/>
</dbReference>
<dbReference type="PROSITE" id="PS51449">
    <property type="entry name" value="MTTASE_N"/>
    <property type="match status" value="1"/>
</dbReference>
<dbReference type="InterPro" id="IPR058240">
    <property type="entry name" value="rSAM_sf"/>
</dbReference>
<organism evidence="13">
    <name type="scientific">Oppiella nova</name>
    <dbReference type="NCBI Taxonomy" id="334625"/>
    <lineage>
        <taxon>Eukaryota</taxon>
        <taxon>Metazoa</taxon>
        <taxon>Ecdysozoa</taxon>
        <taxon>Arthropoda</taxon>
        <taxon>Chelicerata</taxon>
        <taxon>Arachnida</taxon>
        <taxon>Acari</taxon>
        <taxon>Acariformes</taxon>
        <taxon>Sarcoptiformes</taxon>
        <taxon>Oribatida</taxon>
        <taxon>Brachypylina</taxon>
        <taxon>Oppioidea</taxon>
        <taxon>Oppiidae</taxon>
        <taxon>Oppiella</taxon>
    </lineage>
</organism>
<dbReference type="InterPro" id="IPR023404">
    <property type="entry name" value="rSAM_horseshoe"/>
</dbReference>
<dbReference type="Pfam" id="PF00919">
    <property type="entry name" value="UPF0004"/>
    <property type="match status" value="1"/>
</dbReference>
<dbReference type="SFLD" id="SFLDG01061">
    <property type="entry name" value="methylthiotransferase"/>
    <property type="match status" value="1"/>
</dbReference>
<dbReference type="SFLD" id="SFLDF00273">
    <property type="entry name" value="(dimethylallyl)adenosine_tRNA"/>
    <property type="match status" value="1"/>
</dbReference>
<dbReference type="GO" id="GO:0080090">
    <property type="term" value="P:regulation of primary metabolic process"/>
    <property type="evidence" value="ECO:0007669"/>
    <property type="project" value="UniProtKB-ARBA"/>
</dbReference>
<dbReference type="InterPro" id="IPR038135">
    <property type="entry name" value="Methylthiotransferase_N_sf"/>
</dbReference>
<evidence type="ECO:0000256" key="2">
    <source>
        <dbReference type="ARBA" id="ARBA00009815"/>
    </source>
</evidence>
<dbReference type="SUPFAM" id="SSF102114">
    <property type="entry name" value="Radical SAM enzymes"/>
    <property type="match status" value="1"/>
</dbReference>
<dbReference type="Pfam" id="PF01938">
    <property type="entry name" value="TRAM"/>
    <property type="match status" value="1"/>
</dbReference>
<evidence type="ECO:0000256" key="9">
    <source>
        <dbReference type="ARBA" id="ARBA00074452"/>
    </source>
</evidence>
<dbReference type="PROSITE" id="PS51918">
    <property type="entry name" value="RADICAL_SAM"/>
    <property type="match status" value="1"/>
</dbReference>
<evidence type="ECO:0000256" key="7">
    <source>
        <dbReference type="ARBA" id="ARBA00023014"/>
    </source>
</evidence>
<dbReference type="EMBL" id="OC917155">
    <property type="protein sequence ID" value="CAD7646320.1"/>
    <property type="molecule type" value="Genomic_DNA"/>
</dbReference>
<evidence type="ECO:0000313" key="13">
    <source>
        <dbReference type="EMBL" id="CAD7646320.1"/>
    </source>
</evidence>
<dbReference type="GO" id="GO:0005829">
    <property type="term" value="C:cytosol"/>
    <property type="evidence" value="ECO:0007669"/>
    <property type="project" value="TreeGrafter"/>
</dbReference>
<dbReference type="OrthoDB" id="190098at2759"/>
<evidence type="ECO:0000256" key="4">
    <source>
        <dbReference type="ARBA" id="ARBA00022691"/>
    </source>
</evidence>
<gene>
    <name evidence="13" type="ORF">ONB1V03_LOCUS5668</name>
</gene>
<dbReference type="InterPro" id="IPR007197">
    <property type="entry name" value="rSAM"/>
</dbReference>
<evidence type="ECO:0000256" key="3">
    <source>
        <dbReference type="ARBA" id="ARBA00022485"/>
    </source>
</evidence>
<dbReference type="SFLD" id="SFLDF00413">
    <property type="entry name" value="CDK5RAP1"/>
    <property type="match status" value="1"/>
</dbReference>
<name>A0A7R9LR46_9ACAR</name>
<feature type="domain" description="TRAM" evidence="10">
    <location>
        <begin position="498"/>
        <end position="572"/>
    </location>
</feature>
<dbReference type="InterPro" id="IPR002792">
    <property type="entry name" value="TRAM_dom"/>
</dbReference>